<evidence type="ECO:0000313" key="4">
    <source>
        <dbReference type="EMBL" id="EAR61326.1"/>
    </source>
</evidence>
<name>A0A7U8C7H6_NEPCE</name>
<evidence type="ECO:0000256" key="1">
    <source>
        <dbReference type="ARBA" id="ARBA00023098"/>
    </source>
</evidence>
<keyword evidence="2" id="KW-0378">Hydrolase</keyword>
<feature type="domain" description="PNPLA" evidence="3">
    <location>
        <begin position="42"/>
        <end position="299"/>
    </location>
</feature>
<reference evidence="4 5" key="1">
    <citation type="submission" date="2006-02" db="EMBL/GenBank/DDBJ databases">
        <authorList>
            <person name="Pinhassi J."/>
            <person name="Pedros-Alio C."/>
            <person name="Ferriera S."/>
            <person name="Johnson J."/>
            <person name="Kravitz S."/>
            <person name="Halpern A."/>
            <person name="Remington K."/>
            <person name="Beeson K."/>
            <person name="Tran B."/>
            <person name="Rogers Y.-H."/>
            <person name="Friedman R."/>
            <person name="Venter J.C."/>
        </authorList>
    </citation>
    <scope>NUCLEOTIDE SEQUENCE [LARGE SCALE GENOMIC DNA]</scope>
    <source>
        <strain evidence="4 5">MED92</strain>
    </source>
</reference>
<dbReference type="GO" id="GO:0016042">
    <property type="term" value="P:lipid catabolic process"/>
    <property type="evidence" value="ECO:0007669"/>
    <property type="project" value="UniProtKB-UniRule"/>
</dbReference>
<protein>
    <recommendedName>
        <fullName evidence="3">PNPLA domain-containing protein</fullName>
    </recommendedName>
</protein>
<organism evidence="4 5">
    <name type="scientific">Neptuniibacter caesariensis</name>
    <dbReference type="NCBI Taxonomy" id="207954"/>
    <lineage>
        <taxon>Bacteria</taxon>
        <taxon>Pseudomonadati</taxon>
        <taxon>Pseudomonadota</taxon>
        <taxon>Gammaproteobacteria</taxon>
        <taxon>Oceanospirillales</taxon>
        <taxon>Oceanospirillaceae</taxon>
        <taxon>Neptuniibacter</taxon>
    </lineage>
</organism>
<sequence>MGTSVFTQNARVLEHIEQIKLISQSKRFSDIQDAEGFQYVDLVMEGGGVLGLALVGYTYALEQAGIRFRSTAGTSAGAINALFLQVVGAPNEAKSTHMVKVVADMPMAEFQDGNPAGKLAVSGMLEGSVVMPVIFSVFGGVLSDLGLNPGLRFHQWVTDSMKQYGIRNWAQLKAQMNIPIDGLAKCDEEGFAETPVSEESWSPQLKVVAAEVSTTTKLTLPEPDGELLYLDIDEANPADFVRASMSVPVFFEPYRIKGLPRSKFIKEEWEKRGHSGTVPDEAVFIDGGVISNFPIAAFHTQASIPRMPTFGIKLGVEKGEPTKIDSLVKLFGGTVSLMRSDADDEFIRANPDYKQVVKEIPTGHHHWLNFSLEDDAKVDLFARGVEAAKEFLQTFDWENYKQTRAALLKA</sequence>
<dbReference type="Gene3D" id="3.40.1090.10">
    <property type="entry name" value="Cytosolic phospholipase A2 catalytic domain"/>
    <property type="match status" value="2"/>
</dbReference>
<evidence type="ECO:0000313" key="5">
    <source>
        <dbReference type="Proteomes" id="UP000002171"/>
    </source>
</evidence>
<accession>A0A7U8C7H6</accession>
<dbReference type="Proteomes" id="UP000002171">
    <property type="component" value="Unassembled WGS sequence"/>
</dbReference>
<comment type="caution">
    <text evidence="4">The sequence shown here is derived from an EMBL/GenBank/DDBJ whole genome shotgun (WGS) entry which is preliminary data.</text>
</comment>
<dbReference type="PANTHER" id="PTHR46394:SF1">
    <property type="entry name" value="PNPLA DOMAIN-CONTAINING PROTEIN"/>
    <property type="match status" value="1"/>
</dbReference>
<dbReference type="PANTHER" id="PTHR46394">
    <property type="entry name" value="ANNEXIN"/>
    <property type="match status" value="1"/>
</dbReference>
<feature type="active site" description="Proton acceptor" evidence="2">
    <location>
        <position position="286"/>
    </location>
</feature>
<dbReference type="RefSeq" id="WP_007019872.1">
    <property type="nucleotide sequence ID" value="NZ_CH724125.1"/>
</dbReference>
<dbReference type="OrthoDB" id="5290098at2"/>
<gene>
    <name evidence="4" type="ORF">MED92_11384</name>
</gene>
<dbReference type="Pfam" id="PF01734">
    <property type="entry name" value="Patatin"/>
    <property type="match status" value="1"/>
</dbReference>
<dbReference type="AlphaFoldDB" id="A0A7U8C7H6"/>
<dbReference type="EMBL" id="AAOW01000009">
    <property type="protein sequence ID" value="EAR61326.1"/>
    <property type="molecule type" value="Genomic_DNA"/>
</dbReference>
<keyword evidence="1 2" id="KW-0443">Lipid metabolism</keyword>
<feature type="short sequence motif" description="GXSXG" evidence="2">
    <location>
        <begin position="73"/>
        <end position="77"/>
    </location>
</feature>
<evidence type="ECO:0000259" key="3">
    <source>
        <dbReference type="PROSITE" id="PS51635"/>
    </source>
</evidence>
<keyword evidence="2" id="KW-0442">Lipid degradation</keyword>
<keyword evidence="5" id="KW-1185">Reference proteome</keyword>
<proteinExistence type="predicted"/>
<dbReference type="GO" id="GO:0016787">
    <property type="term" value="F:hydrolase activity"/>
    <property type="evidence" value="ECO:0007669"/>
    <property type="project" value="UniProtKB-UniRule"/>
</dbReference>
<evidence type="ECO:0000256" key="2">
    <source>
        <dbReference type="PROSITE-ProRule" id="PRU01161"/>
    </source>
</evidence>
<dbReference type="SUPFAM" id="SSF52151">
    <property type="entry name" value="FabD/lysophospholipase-like"/>
    <property type="match status" value="1"/>
</dbReference>
<feature type="active site" description="Nucleophile" evidence="2">
    <location>
        <position position="75"/>
    </location>
</feature>
<feature type="short sequence motif" description="DGA/G" evidence="2">
    <location>
        <begin position="286"/>
        <end position="288"/>
    </location>
</feature>
<dbReference type="InterPro" id="IPR052580">
    <property type="entry name" value="Lipid_Hydrolase"/>
</dbReference>
<feature type="short sequence motif" description="GXGXXG" evidence="2">
    <location>
        <begin position="46"/>
        <end position="51"/>
    </location>
</feature>
<dbReference type="InterPro" id="IPR002641">
    <property type="entry name" value="PNPLA_dom"/>
</dbReference>
<dbReference type="PROSITE" id="PS51635">
    <property type="entry name" value="PNPLA"/>
    <property type="match status" value="1"/>
</dbReference>
<dbReference type="InterPro" id="IPR016035">
    <property type="entry name" value="Acyl_Trfase/lysoPLipase"/>
</dbReference>